<dbReference type="AlphaFoldDB" id="A0A1M5NJV7"/>
<gene>
    <name evidence="2" type="ORF">SAMN05444372_11186</name>
</gene>
<dbReference type="EMBL" id="FQWF01000011">
    <property type="protein sequence ID" value="SHG89223.1"/>
    <property type="molecule type" value="Genomic_DNA"/>
</dbReference>
<protein>
    <recommendedName>
        <fullName evidence="4">DUF4352 domain-containing protein</fullName>
    </recommendedName>
</protein>
<dbReference type="STRING" id="229205.SAMN05444372_11186"/>
<proteinExistence type="predicted"/>
<accession>A0A1M5NJV7</accession>
<name>A0A1M5NJV7_9FLAO</name>
<dbReference type="Proteomes" id="UP000184020">
    <property type="component" value="Unassembled WGS sequence"/>
</dbReference>
<organism evidence="2 3">
    <name type="scientific">Flavobacterium micromati</name>
    <dbReference type="NCBI Taxonomy" id="229205"/>
    <lineage>
        <taxon>Bacteria</taxon>
        <taxon>Pseudomonadati</taxon>
        <taxon>Bacteroidota</taxon>
        <taxon>Flavobacteriia</taxon>
        <taxon>Flavobacteriales</taxon>
        <taxon>Flavobacteriaceae</taxon>
        <taxon>Flavobacterium</taxon>
    </lineage>
</organism>
<feature type="signal peptide" evidence="1">
    <location>
        <begin position="1"/>
        <end position="23"/>
    </location>
</feature>
<evidence type="ECO:0000313" key="3">
    <source>
        <dbReference type="Proteomes" id="UP000184020"/>
    </source>
</evidence>
<evidence type="ECO:0000313" key="2">
    <source>
        <dbReference type="EMBL" id="SHG89223.1"/>
    </source>
</evidence>
<reference evidence="3" key="1">
    <citation type="submission" date="2016-11" db="EMBL/GenBank/DDBJ databases">
        <authorList>
            <person name="Varghese N."/>
            <person name="Submissions S."/>
        </authorList>
    </citation>
    <scope>NUCLEOTIDE SEQUENCE [LARGE SCALE GENOMIC DNA]</scope>
    <source>
        <strain evidence="3">DSM 17659</strain>
    </source>
</reference>
<dbReference type="PROSITE" id="PS51257">
    <property type="entry name" value="PROKAR_LIPOPROTEIN"/>
    <property type="match status" value="1"/>
</dbReference>
<feature type="chain" id="PRO_5012070328" description="DUF4352 domain-containing protein" evidence="1">
    <location>
        <begin position="24"/>
        <end position="183"/>
    </location>
</feature>
<keyword evidence="1" id="KW-0732">Signal</keyword>
<sequence length="183" mass="20410">MKLLTIKRILGLAVLLLISISCASDLDFEQVNTLKLEPVVVTNLAYFDAKASQFVVNGAERNVIFDASTIQIFDGSFFRQRLKKVELFFELQNTINRAYSLNVLFLDNDNQPLHALNLAIPSYTGTENKTTKTDIFEGVQLDLLKRTTNITFEIVMRPGGALTDSSLGSLKLRSSVTAYLVVE</sequence>
<keyword evidence="3" id="KW-1185">Reference proteome</keyword>
<dbReference type="RefSeq" id="WP_073020841.1">
    <property type="nucleotide sequence ID" value="NZ_FQWF01000011.1"/>
</dbReference>
<evidence type="ECO:0000256" key="1">
    <source>
        <dbReference type="SAM" id="SignalP"/>
    </source>
</evidence>
<dbReference type="OrthoDB" id="1448832at2"/>
<evidence type="ECO:0008006" key="4">
    <source>
        <dbReference type="Google" id="ProtNLM"/>
    </source>
</evidence>